<keyword evidence="7" id="KW-0547">Nucleotide-binding</keyword>
<keyword evidence="10" id="KW-0239">DNA-directed DNA polymerase</keyword>
<feature type="compositionally biased region" description="Polar residues" evidence="12">
    <location>
        <begin position="466"/>
        <end position="477"/>
    </location>
</feature>
<dbReference type="EMBL" id="JBAKBA010000046">
    <property type="protein sequence ID" value="MEL0660562.1"/>
    <property type="molecule type" value="Genomic_DNA"/>
</dbReference>
<evidence type="ECO:0000256" key="2">
    <source>
        <dbReference type="ARBA" id="ARBA00012417"/>
    </source>
</evidence>
<comment type="similarity">
    <text evidence="1">Belongs to the DnaX/STICHEL family.</text>
</comment>
<evidence type="ECO:0000256" key="7">
    <source>
        <dbReference type="ARBA" id="ARBA00022741"/>
    </source>
</evidence>
<dbReference type="Gene3D" id="3.40.50.300">
    <property type="entry name" value="P-loop containing nucleotide triphosphate hydrolases"/>
    <property type="match status" value="1"/>
</dbReference>
<dbReference type="InterPro" id="IPR027417">
    <property type="entry name" value="P-loop_NTPase"/>
</dbReference>
<dbReference type="Pfam" id="PF13177">
    <property type="entry name" value="DNA_pol3_delta2"/>
    <property type="match status" value="1"/>
</dbReference>
<dbReference type="Pfam" id="PF12170">
    <property type="entry name" value="DNA_pol3_tau_5"/>
    <property type="match status" value="1"/>
</dbReference>
<evidence type="ECO:0000256" key="10">
    <source>
        <dbReference type="ARBA" id="ARBA00022932"/>
    </source>
</evidence>
<dbReference type="Gene3D" id="3.30.300.150">
    <property type="entry name" value="DNA polymerase III, tau subunit, domain V"/>
    <property type="match status" value="1"/>
</dbReference>
<protein>
    <recommendedName>
        <fullName evidence="2">DNA-directed DNA polymerase</fullName>
        <ecNumber evidence="2">2.7.7.7</ecNumber>
    </recommendedName>
</protein>
<comment type="caution">
    <text evidence="14">The sequence shown here is derived from an EMBL/GenBank/DDBJ whole genome shotgun (WGS) entry which is preliminary data.</text>
</comment>
<accession>A0ABU9HG60</accession>
<dbReference type="CDD" id="cd18137">
    <property type="entry name" value="HLD_clamp_pol_III_gamma_tau"/>
    <property type="match status" value="1"/>
</dbReference>
<dbReference type="EC" id="2.7.7.7" evidence="2"/>
<evidence type="ECO:0000256" key="3">
    <source>
        <dbReference type="ARBA" id="ARBA00022679"/>
    </source>
</evidence>
<evidence type="ECO:0000256" key="5">
    <source>
        <dbReference type="ARBA" id="ARBA00022705"/>
    </source>
</evidence>
<dbReference type="SUPFAM" id="SSF48019">
    <property type="entry name" value="post-AAA+ oligomerization domain-like"/>
    <property type="match status" value="1"/>
</dbReference>
<feature type="region of interest" description="Disordered" evidence="12">
    <location>
        <begin position="518"/>
        <end position="554"/>
    </location>
</feature>
<dbReference type="InterPro" id="IPR050238">
    <property type="entry name" value="DNA_Rep/Repair_Clamp_Loader"/>
</dbReference>
<feature type="region of interest" description="Disordered" evidence="12">
    <location>
        <begin position="447"/>
        <end position="477"/>
    </location>
</feature>
<evidence type="ECO:0000313" key="15">
    <source>
        <dbReference type="Proteomes" id="UP001366060"/>
    </source>
</evidence>
<dbReference type="Proteomes" id="UP001366060">
    <property type="component" value="Unassembled WGS sequence"/>
</dbReference>
<proteinExistence type="inferred from homology"/>
<sequence>MSYQVLARKWRPQSFKEVIGQPHVLTALENGLTQDRVHHAYLFSGTRGVGKTTIARILAKSLNCETGVTATPCGVCANCQAIDQGRFVDLLEIDAASRTKVDDTRELLDNVQYKPAQGRYKVYLIDEVHMLSKHSFNALLKTLEEPPEYVKFLLATTDPQKLPITVLSRCLQFHLKAIMPEQIEQQLAAILDHEKATYEQPALGVIAKAADGSMRDALSLTDQALAFGAGNIKYAAVLKMLGTIDQSHLHYLLHFIASGNSQKVFEKIQEFVHLGADFSALHQELASLCHQIALMQLQLNANVTEKTTVQLLAERLTPEEVQLFYQIAVQGFKDYAYAPNGKVALEMTVMRLLAFKPANYIDIDESMLAKAQQVETIAPVVSEVNSEQQPLVARPDVSTSTQSKPESVASQVPPTTISTPEPAQKVPSEIPVQAAPAQPEANLIKAETQSAPQQTMPEQQPMPEASNYQPSHQASAYTATAPDTALEPETTPEMAPEAAFENVPENMNAPEQHVAPTQYEQATAQPVSTQPVQSEPAPASFDLAATTNSRNMLRSHRLKREELKKIEAATEQQTPKANDRFAAPEVTAQATPSVEPLEKKVVEPSTVNHAARNITTASVEKTPMPTKKVEAKRNEGSTNEQELPPLTSYQEQPHNHNSYDDYGDADYSKEHNDYFDNQAEGGDIATPPAPDNHVQNDYFEDTKPVPAKVDAAPQASANVQANNAQLVVAKSAIANHDISALHHSEVGTEVQLMNDPSLQNPEIDIAAYVEDKMTDAWFLAIKAMELVGFEKLLAKSCVMQQKDQSIDLKLHQSQAHLLNNQSLCDDLKNKLSHYYGQQYTITIEQGSVEGSHTPMELEQVVYQQYLDNAKVSIKNDPIVQTLVRDYAAKVYENSVVPL</sequence>
<keyword evidence="3 14" id="KW-0808">Transferase</keyword>
<dbReference type="PANTHER" id="PTHR11669:SF0">
    <property type="entry name" value="PROTEIN STICHEL-LIKE 2"/>
    <property type="match status" value="1"/>
</dbReference>
<keyword evidence="8" id="KW-0862">Zinc</keyword>
<dbReference type="Pfam" id="PF22608">
    <property type="entry name" value="DNAX_ATPase_lid"/>
    <property type="match status" value="1"/>
</dbReference>
<evidence type="ECO:0000256" key="1">
    <source>
        <dbReference type="ARBA" id="ARBA00006360"/>
    </source>
</evidence>
<dbReference type="InterPro" id="IPR008921">
    <property type="entry name" value="DNA_pol3_clamp-load_cplx_C"/>
</dbReference>
<dbReference type="Gene3D" id="1.20.272.10">
    <property type="match status" value="1"/>
</dbReference>
<feature type="region of interest" description="Disordered" evidence="12">
    <location>
        <begin position="384"/>
        <end position="427"/>
    </location>
</feature>
<dbReference type="PANTHER" id="PTHR11669">
    <property type="entry name" value="REPLICATION FACTOR C / DNA POLYMERASE III GAMMA-TAU SUBUNIT"/>
    <property type="match status" value="1"/>
</dbReference>
<dbReference type="InterPro" id="IPR022754">
    <property type="entry name" value="DNA_pol_III_gamma-3"/>
</dbReference>
<evidence type="ECO:0000256" key="8">
    <source>
        <dbReference type="ARBA" id="ARBA00022833"/>
    </source>
</evidence>
<dbReference type="Gene3D" id="1.10.8.60">
    <property type="match status" value="1"/>
</dbReference>
<feature type="compositionally biased region" description="Low complexity" evidence="12">
    <location>
        <begin position="452"/>
        <end position="464"/>
    </location>
</feature>
<organism evidence="14 15">
    <name type="scientific">Psychromonas arctica</name>
    <dbReference type="NCBI Taxonomy" id="168275"/>
    <lineage>
        <taxon>Bacteria</taxon>
        <taxon>Pseudomonadati</taxon>
        <taxon>Pseudomonadota</taxon>
        <taxon>Gammaproteobacteria</taxon>
        <taxon>Alteromonadales</taxon>
        <taxon>Psychromonadaceae</taxon>
        <taxon>Psychromonas</taxon>
    </lineage>
</organism>
<dbReference type="NCBIfam" id="NF004046">
    <property type="entry name" value="PRK05563.1"/>
    <property type="match status" value="1"/>
</dbReference>
<comment type="catalytic activity">
    <reaction evidence="11">
        <text>DNA(n) + a 2'-deoxyribonucleoside 5'-triphosphate = DNA(n+1) + diphosphate</text>
        <dbReference type="Rhea" id="RHEA:22508"/>
        <dbReference type="Rhea" id="RHEA-COMP:17339"/>
        <dbReference type="Rhea" id="RHEA-COMP:17340"/>
        <dbReference type="ChEBI" id="CHEBI:33019"/>
        <dbReference type="ChEBI" id="CHEBI:61560"/>
        <dbReference type="ChEBI" id="CHEBI:173112"/>
        <dbReference type="EC" id="2.7.7.7"/>
    </reaction>
</comment>
<feature type="domain" description="AAA+ ATPase" evidence="13">
    <location>
        <begin position="37"/>
        <end position="184"/>
    </location>
</feature>
<feature type="compositionally biased region" description="Polar residues" evidence="12">
    <location>
        <begin position="518"/>
        <end position="533"/>
    </location>
</feature>
<evidence type="ECO:0000256" key="9">
    <source>
        <dbReference type="ARBA" id="ARBA00022840"/>
    </source>
</evidence>
<dbReference type="NCBIfam" id="TIGR02397">
    <property type="entry name" value="dnaX_nterm"/>
    <property type="match status" value="1"/>
</dbReference>
<evidence type="ECO:0000259" key="13">
    <source>
        <dbReference type="SMART" id="SM00382"/>
    </source>
</evidence>
<reference evidence="14 15" key="1">
    <citation type="submission" date="2024-02" db="EMBL/GenBank/DDBJ databases">
        <title>Bacteria isolated from the canopy kelp, Nereocystis luetkeana.</title>
        <authorList>
            <person name="Pfister C.A."/>
            <person name="Younker I.T."/>
            <person name="Light S.H."/>
        </authorList>
    </citation>
    <scope>NUCLEOTIDE SEQUENCE [LARGE SCALE GENOMIC DNA]</scope>
    <source>
        <strain evidence="14 15">TI.2.07</strain>
    </source>
</reference>
<dbReference type="InterPro" id="IPR021029">
    <property type="entry name" value="DNA_pol_III_tau_dom-5"/>
</dbReference>
<keyword evidence="15" id="KW-1185">Reference proteome</keyword>
<dbReference type="Pfam" id="PF12169">
    <property type="entry name" value="DNA_pol3_gamma3"/>
    <property type="match status" value="1"/>
</dbReference>
<keyword evidence="5" id="KW-0235">DNA replication</keyword>
<evidence type="ECO:0000256" key="11">
    <source>
        <dbReference type="ARBA" id="ARBA00049244"/>
    </source>
</evidence>
<dbReference type="SMART" id="SM00382">
    <property type="entry name" value="AAA"/>
    <property type="match status" value="1"/>
</dbReference>
<keyword evidence="9" id="KW-0067">ATP-binding</keyword>
<evidence type="ECO:0000256" key="12">
    <source>
        <dbReference type="SAM" id="MobiDB-lite"/>
    </source>
</evidence>
<dbReference type="GO" id="GO:0003887">
    <property type="term" value="F:DNA-directed DNA polymerase activity"/>
    <property type="evidence" value="ECO:0007669"/>
    <property type="project" value="UniProtKB-EC"/>
</dbReference>
<dbReference type="PRINTS" id="PR00300">
    <property type="entry name" value="CLPPROTEASEA"/>
</dbReference>
<feature type="compositionally biased region" description="Polar residues" evidence="12">
    <location>
        <begin position="397"/>
        <end position="421"/>
    </location>
</feature>
<feature type="compositionally biased region" description="Polar residues" evidence="12">
    <location>
        <begin position="636"/>
        <end position="652"/>
    </location>
</feature>
<dbReference type="InterPro" id="IPR045085">
    <property type="entry name" value="HLD_clamp_pol_III_gamma_tau"/>
</dbReference>
<evidence type="ECO:0000313" key="14">
    <source>
        <dbReference type="EMBL" id="MEL0660562.1"/>
    </source>
</evidence>
<dbReference type="InterPro" id="IPR038249">
    <property type="entry name" value="PolIII_tau_V_sf"/>
</dbReference>
<feature type="region of interest" description="Disordered" evidence="12">
    <location>
        <begin position="613"/>
        <end position="686"/>
    </location>
</feature>
<dbReference type="InterPro" id="IPR001270">
    <property type="entry name" value="ClpA/B"/>
</dbReference>
<dbReference type="InterPro" id="IPR003593">
    <property type="entry name" value="AAA+_ATPase"/>
</dbReference>
<dbReference type="RefSeq" id="WP_341628988.1">
    <property type="nucleotide sequence ID" value="NZ_JBAKBA010000046.1"/>
</dbReference>
<evidence type="ECO:0000256" key="4">
    <source>
        <dbReference type="ARBA" id="ARBA00022695"/>
    </source>
</evidence>
<dbReference type="NCBIfam" id="NF005942">
    <property type="entry name" value="PRK07994.1"/>
    <property type="match status" value="1"/>
</dbReference>
<dbReference type="InterPro" id="IPR012763">
    <property type="entry name" value="DNA_pol_III_sug/sutau_N"/>
</dbReference>
<gene>
    <name evidence="14" type="primary">dnaX</name>
    <name evidence="14" type="ORF">V6255_15585</name>
</gene>
<name>A0ABU9HG60_9GAMM</name>
<evidence type="ECO:0000256" key="6">
    <source>
        <dbReference type="ARBA" id="ARBA00022723"/>
    </source>
</evidence>
<keyword evidence="4 14" id="KW-0548">Nucleotidyltransferase</keyword>
<dbReference type="CDD" id="cd00009">
    <property type="entry name" value="AAA"/>
    <property type="match status" value="1"/>
</dbReference>
<keyword evidence="6" id="KW-0479">Metal-binding</keyword>
<dbReference type="SUPFAM" id="SSF52540">
    <property type="entry name" value="P-loop containing nucleoside triphosphate hydrolases"/>
    <property type="match status" value="1"/>
</dbReference>